<proteinExistence type="inferred from homology"/>
<comment type="cofactor">
    <cofactor evidence="7">
        <name>Mg(2+)</name>
        <dbReference type="ChEBI" id="CHEBI:18420"/>
    </cofactor>
    <text evidence="7">Binds 1 Mg(2+) ion per subunit.</text>
</comment>
<keyword evidence="1 7" id="KW-0028">Amino-acid biosynthesis</keyword>
<name>A0A3A1MMJ8_9FLAO</name>
<dbReference type="Proteomes" id="UP000265496">
    <property type="component" value="Unassembled WGS sequence"/>
</dbReference>
<evidence type="ECO:0000256" key="1">
    <source>
        <dbReference type="ARBA" id="ARBA00022605"/>
    </source>
</evidence>
<comment type="catalytic activity">
    <reaction evidence="7">
        <text>shikimate + ATP = 3-phosphoshikimate + ADP + H(+)</text>
        <dbReference type="Rhea" id="RHEA:13121"/>
        <dbReference type="ChEBI" id="CHEBI:15378"/>
        <dbReference type="ChEBI" id="CHEBI:30616"/>
        <dbReference type="ChEBI" id="CHEBI:36208"/>
        <dbReference type="ChEBI" id="CHEBI:145989"/>
        <dbReference type="ChEBI" id="CHEBI:456216"/>
        <dbReference type="EC" id="2.7.1.71"/>
    </reaction>
</comment>
<comment type="caution">
    <text evidence="7">Lacks conserved residue(s) required for the propagation of feature annotation.</text>
</comment>
<keyword evidence="5 7" id="KW-0067">ATP-binding</keyword>
<dbReference type="GO" id="GO:0005524">
    <property type="term" value="F:ATP binding"/>
    <property type="evidence" value="ECO:0007669"/>
    <property type="project" value="UniProtKB-UniRule"/>
</dbReference>
<dbReference type="PANTHER" id="PTHR21087">
    <property type="entry name" value="SHIKIMATE KINASE"/>
    <property type="match status" value="1"/>
</dbReference>
<feature type="binding site" evidence="7">
    <location>
        <position position="56"/>
    </location>
    <ligand>
        <name>substrate</name>
    </ligand>
</feature>
<dbReference type="GO" id="GO:0008652">
    <property type="term" value="P:amino acid biosynthetic process"/>
    <property type="evidence" value="ECO:0007669"/>
    <property type="project" value="UniProtKB-KW"/>
</dbReference>
<keyword evidence="4 7" id="KW-0418">Kinase</keyword>
<dbReference type="PRINTS" id="PR01100">
    <property type="entry name" value="SHIKIMTKNASE"/>
</dbReference>
<dbReference type="InterPro" id="IPR000623">
    <property type="entry name" value="Shikimate_kinase/TSH1"/>
</dbReference>
<feature type="binding site" evidence="7">
    <location>
        <position position="118"/>
    </location>
    <ligand>
        <name>ATP</name>
        <dbReference type="ChEBI" id="CHEBI:30616"/>
    </ligand>
</feature>
<evidence type="ECO:0000256" key="4">
    <source>
        <dbReference type="ARBA" id="ARBA00022777"/>
    </source>
</evidence>
<dbReference type="GO" id="GO:0009423">
    <property type="term" value="P:chorismate biosynthetic process"/>
    <property type="evidence" value="ECO:0007669"/>
    <property type="project" value="UniProtKB-UniRule"/>
</dbReference>
<evidence type="ECO:0000256" key="2">
    <source>
        <dbReference type="ARBA" id="ARBA00022679"/>
    </source>
</evidence>
<gene>
    <name evidence="7" type="primary">aroK</name>
    <name evidence="8" type="ORF">D2A33_00585</name>
</gene>
<comment type="similarity">
    <text evidence="7">Belongs to the shikimate kinase family.</text>
</comment>
<keyword evidence="7" id="KW-0479">Metal-binding</keyword>
<dbReference type="InterPro" id="IPR031322">
    <property type="entry name" value="Shikimate/glucono_kinase"/>
</dbReference>
<dbReference type="GO" id="GO:0004765">
    <property type="term" value="F:shikimate kinase activity"/>
    <property type="evidence" value="ECO:0007669"/>
    <property type="project" value="UniProtKB-UniRule"/>
</dbReference>
<organism evidence="8 9">
    <name type="scientific">Candidatus Karelsulcia muelleri</name>
    <dbReference type="NCBI Taxonomy" id="336810"/>
    <lineage>
        <taxon>Bacteria</taxon>
        <taxon>Pseudomonadati</taxon>
        <taxon>Bacteroidota</taxon>
        <taxon>Flavobacteriia</taxon>
        <taxon>Flavobacteriales</taxon>
        <taxon>Candidatus Karelsulcia</taxon>
    </lineage>
</organism>
<comment type="caution">
    <text evidence="8">The sequence shown here is derived from an EMBL/GenBank/DDBJ whole genome shotgun (WGS) entry which is preliminary data.</text>
</comment>
<keyword evidence="3 7" id="KW-0547">Nucleotide-binding</keyword>
<dbReference type="UniPathway" id="UPA00053">
    <property type="reaction ID" value="UER00088"/>
</dbReference>
<evidence type="ECO:0000313" key="8">
    <source>
        <dbReference type="EMBL" id="RIU86154.1"/>
    </source>
</evidence>
<protein>
    <recommendedName>
        <fullName evidence="7">Shikimate kinase</fullName>
        <shortName evidence="7">SK</shortName>
        <ecNumber evidence="7">2.7.1.71</ecNumber>
    </recommendedName>
</protein>
<dbReference type="GO" id="GO:0000287">
    <property type="term" value="F:magnesium ion binding"/>
    <property type="evidence" value="ECO:0007669"/>
    <property type="project" value="UniProtKB-UniRule"/>
</dbReference>
<dbReference type="EMBL" id="QWZP01000003">
    <property type="protein sequence ID" value="RIU86154.1"/>
    <property type="molecule type" value="Genomic_DNA"/>
</dbReference>
<dbReference type="AlphaFoldDB" id="A0A3A1MMJ8"/>
<sequence>MKIILIGYMGSGKTTIGKKLANNLNQKFYDLDKKIIKYTKKSISELFEIYGEKKFRKLEFNILNLFLKKKKSYILSVGGGTPCYKHNMFLMKTNSKIIYLNAEINTLFIRLLKQKENRPLISKLSNNDLYNFICDSLSKRFFFYKKADYTIYIENKSFLDIVKEIKNIIFI</sequence>
<keyword evidence="7" id="KW-0460">Magnesium</keyword>
<dbReference type="GO" id="GO:0005829">
    <property type="term" value="C:cytosol"/>
    <property type="evidence" value="ECO:0007669"/>
    <property type="project" value="TreeGrafter"/>
</dbReference>
<dbReference type="Pfam" id="PF01202">
    <property type="entry name" value="SKI"/>
    <property type="match status" value="1"/>
</dbReference>
<dbReference type="Gene3D" id="3.40.50.300">
    <property type="entry name" value="P-loop containing nucleotide triphosphate hydrolases"/>
    <property type="match status" value="1"/>
</dbReference>
<reference evidence="9" key="1">
    <citation type="submission" date="2018-08" db="EMBL/GenBank/DDBJ databases">
        <authorList>
            <person name="Dai Z."/>
        </authorList>
    </citation>
    <scope>NUCLEOTIDE SEQUENCE [LARGE SCALE GENOMIC DNA]</scope>
    <source>
        <strain evidence="9">KPTW1</strain>
    </source>
</reference>
<evidence type="ECO:0000256" key="3">
    <source>
        <dbReference type="ARBA" id="ARBA00022741"/>
    </source>
</evidence>
<feature type="binding site" evidence="7">
    <location>
        <position position="14"/>
    </location>
    <ligand>
        <name>Mg(2+)</name>
        <dbReference type="ChEBI" id="CHEBI:18420"/>
    </ligand>
</feature>
<accession>A0A3A1MMJ8</accession>
<dbReference type="EC" id="2.7.1.71" evidence="7"/>
<keyword evidence="2 7" id="KW-0808">Transferase</keyword>
<dbReference type="RefSeq" id="WP_158366074.1">
    <property type="nucleotide sequence ID" value="NZ_QWZP01000003.1"/>
</dbReference>
<evidence type="ECO:0000256" key="5">
    <source>
        <dbReference type="ARBA" id="ARBA00022840"/>
    </source>
</evidence>
<feature type="binding site" evidence="7">
    <location>
        <position position="140"/>
    </location>
    <ligand>
        <name>substrate</name>
    </ligand>
</feature>
<feature type="binding site" evidence="7">
    <location>
        <position position="79"/>
    </location>
    <ligand>
        <name>substrate</name>
    </ligand>
</feature>
<comment type="subunit">
    <text evidence="7">Monomer.</text>
</comment>
<dbReference type="GO" id="GO:0009073">
    <property type="term" value="P:aromatic amino acid family biosynthetic process"/>
    <property type="evidence" value="ECO:0007669"/>
    <property type="project" value="UniProtKB-KW"/>
</dbReference>
<evidence type="ECO:0000313" key="9">
    <source>
        <dbReference type="Proteomes" id="UP000265496"/>
    </source>
</evidence>
<comment type="pathway">
    <text evidence="7">Metabolic intermediate biosynthesis; chorismate biosynthesis; chorismate from D-erythrose 4-phosphate and phosphoenolpyruvate: step 5/7.</text>
</comment>
<comment type="subcellular location">
    <subcellularLocation>
        <location evidence="7">Cytoplasm</location>
    </subcellularLocation>
</comment>
<feature type="binding site" evidence="7">
    <location>
        <begin position="10"/>
        <end position="15"/>
    </location>
    <ligand>
        <name>ATP</name>
        <dbReference type="ChEBI" id="CHEBI:30616"/>
    </ligand>
</feature>
<feature type="binding site" evidence="7">
    <location>
        <position position="32"/>
    </location>
    <ligand>
        <name>substrate</name>
    </ligand>
</feature>
<dbReference type="CDD" id="cd00464">
    <property type="entry name" value="SK"/>
    <property type="match status" value="1"/>
</dbReference>
<dbReference type="SUPFAM" id="SSF52540">
    <property type="entry name" value="P-loop containing nucleoside triphosphate hydrolases"/>
    <property type="match status" value="1"/>
</dbReference>
<evidence type="ECO:0000256" key="7">
    <source>
        <dbReference type="HAMAP-Rule" id="MF_00109"/>
    </source>
</evidence>
<dbReference type="PANTHER" id="PTHR21087:SF16">
    <property type="entry name" value="SHIKIMATE KINASE 1, CHLOROPLASTIC"/>
    <property type="match status" value="1"/>
</dbReference>
<evidence type="ECO:0000256" key="6">
    <source>
        <dbReference type="ARBA" id="ARBA00023141"/>
    </source>
</evidence>
<dbReference type="HAMAP" id="MF_00109">
    <property type="entry name" value="Shikimate_kinase"/>
    <property type="match status" value="1"/>
</dbReference>
<reference evidence="8 9" key="2">
    <citation type="submission" date="2018-10" db="EMBL/GenBank/DDBJ databases">
        <title>Draft genome sequence of Candidatus Sulcia muelleri from Kolla paulula, a vector of Xylella fastidiosa causing Pierces disease of grapevine in Taiwan.</title>
        <authorList>
            <person name="Shih H.-T."/>
        </authorList>
    </citation>
    <scope>NUCLEOTIDE SEQUENCE [LARGE SCALE GENOMIC DNA]</scope>
    <source>
        <strain evidence="8 9">KPTW1</strain>
    </source>
</reference>
<dbReference type="InterPro" id="IPR027417">
    <property type="entry name" value="P-loop_NTPase"/>
</dbReference>
<keyword evidence="6 7" id="KW-0057">Aromatic amino acid biosynthesis</keyword>
<keyword evidence="7" id="KW-0963">Cytoplasm</keyword>
<comment type="function">
    <text evidence="7">Catalyzes the specific phosphorylation of the 3-hydroxyl group of shikimic acid using ATP as a cosubstrate.</text>
</comment>